<dbReference type="Proteomes" id="UP000785653">
    <property type="component" value="Unassembled WGS sequence"/>
</dbReference>
<reference evidence="1" key="1">
    <citation type="submission" date="2020-04" db="EMBL/GenBank/DDBJ databases">
        <title>Deep metagenomics examines the oral microbiome during advanced dental caries in children, revealing novel taxa and co-occurrences with host molecules.</title>
        <authorList>
            <person name="Baker J.L."/>
            <person name="Morton J.T."/>
            <person name="Dinis M."/>
            <person name="Alvarez R."/>
            <person name="Tran N.C."/>
            <person name="Knight R."/>
            <person name="Edlund A."/>
        </authorList>
    </citation>
    <scope>NUCLEOTIDE SEQUENCE</scope>
    <source>
        <strain evidence="1">JCVI_47_bin.3</strain>
    </source>
</reference>
<accession>A0A930LT91</accession>
<organism evidence="1 2">
    <name type="scientific">Rothia mucilaginosa</name>
    <dbReference type="NCBI Taxonomy" id="43675"/>
    <lineage>
        <taxon>Bacteria</taxon>
        <taxon>Bacillati</taxon>
        <taxon>Actinomycetota</taxon>
        <taxon>Actinomycetes</taxon>
        <taxon>Micrococcales</taxon>
        <taxon>Micrococcaceae</taxon>
        <taxon>Rothia</taxon>
    </lineage>
</organism>
<comment type="caution">
    <text evidence="1">The sequence shown here is derived from an EMBL/GenBank/DDBJ whole genome shotgun (WGS) entry which is preliminary data.</text>
</comment>
<evidence type="ECO:0000313" key="1">
    <source>
        <dbReference type="EMBL" id="MBF1672602.1"/>
    </source>
</evidence>
<dbReference type="AlphaFoldDB" id="A0A930LT91"/>
<proteinExistence type="predicted"/>
<dbReference type="EMBL" id="JABZXS010000001">
    <property type="protein sequence ID" value="MBF1672602.1"/>
    <property type="molecule type" value="Genomic_DNA"/>
</dbReference>
<sequence length="166" mass="18504">MTTNKQTLESIEGLLRAITAHLGITPGDASAPALDPNDPLDEVLEEPSSVQCITNLGADVFNRLDRVGRTRTIRNVLKELMRRETSVTNRTVLSEKTGKCYRIYLARPYRIDIPGSLPHTMFSTADFPLPGLVKPEAMKGWTVEGKAKVLDALEMNDEQYFICELL</sequence>
<evidence type="ECO:0000313" key="2">
    <source>
        <dbReference type="Proteomes" id="UP000785653"/>
    </source>
</evidence>
<gene>
    <name evidence="1" type="ORF">HXO65_00080</name>
</gene>
<name>A0A930LT91_9MICC</name>
<protein>
    <submittedName>
        <fullName evidence="1">Uncharacterized protein</fullName>
    </submittedName>
</protein>